<dbReference type="InterPro" id="IPR003657">
    <property type="entry name" value="WRKY_dom"/>
</dbReference>
<feature type="compositionally biased region" description="Polar residues" evidence="7">
    <location>
        <begin position="465"/>
        <end position="483"/>
    </location>
</feature>
<dbReference type="SMART" id="SM00774">
    <property type="entry name" value="WRKY"/>
    <property type="match status" value="2"/>
</dbReference>
<feature type="compositionally biased region" description="Polar residues" evidence="7">
    <location>
        <begin position="84"/>
        <end position="96"/>
    </location>
</feature>
<keyword evidence="6" id="KW-0539">Nucleus</keyword>
<organism evidence="9">
    <name type="scientific">Salix viminalis</name>
    <name type="common">Common osier</name>
    <name type="synonym">Basket willow</name>
    <dbReference type="NCBI Taxonomy" id="40686"/>
    <lineage>
        <taxon>Eukaryota</taxon>
        <taxon>Viridiplantae</taxon>
        <taxon>Streptophyta</taxon>
        <taxon>Embryophyta</taxon>
        <taxon>Tracheophyta</taxon>
        <taxon>Spermatophyta</taxon>
        <taxon>Magnoliopsida</taxon>
        <taxon>eudicotyledons</taxon>
        <taxon>Gunneridae</taxon>
        <taxon>Pentapetalae</taxon>
        <taxon>rosids</taxon>
        <taxon>fabids</taxon>
        <taxon>Malpighiales</taxon>
        <taxon>Salicaceae</taxon>
        <taxon>Saliceae</taxon>
        <taxon>Salix</taxon>
    </lineage>
</organism>
<dbReference type="FunFam" id="2.20.25.80:FF:000006">
    <property type="entry name" value="WRKY transcription factor"/>
    <property type="match status" value="1"/>
</dbReference>
<keyword evidence="5" id="KW-0804">Transcription</keyword>
<dbReference type="Pfam" id="PF03106">
    <property type="entry name" value="WRKY"/>
    <property type="match status" value="2"/>
</dbReference>
<dbReference type="AlphaFoldDB" id="A0A6N2NE93"/>
<name>A0A6N2NE93_SALVM</name>
<dbReference type="InterPro" id="IPR036576">
    <property type="entry name" value="WRKY_dom_sf"/>
</dbReference>
<feature type="region of interest" description="Disordered" evidence="7">
    <location>
        <begin position="387"/>
        <end position="483"/>
    </location>
</feature>
<dbReference type="EMBL" id="CAADRP010002040">
    <property type="protein sequence ID" value="VFU59587.1"/>
    <property type="molecule type" value="Genomic_DNA"/>
</dbReference>
<dbReference type="Gene3D" id="2.20.25.80">
    <property type="entry name" value="WRKY domain"/>
    <property type="match status" value="2"/>
</dbReference>
<dbReference type="GO" id="GO:0043565">
    <property type="term" value="F:sequence-specific DNA binding"/>
    <property type="evidence" value="ECO:0007669"/>
    <property type="project" value="InterPro"/>
</dbReference>
<keyword evidence="4" id="KW-0238">DNA-binding</keyword>
<protein>
    <recommendedName>
        <fullName evidence="8">WRKY domain-containing protein</fullName>
    </recommendedName>
</protein>
<dbReference type="GO" id="GO:0005634">
    <property type="term" value="C:nucleus"/>
    <property type="evidence" value="ECO:0007669"/>
    <property type="project" value="UniProtKB-SubCell"/>
</dbReference>
<evidence type="ECO:0000256" key="7">
    <source>
        <dbReference type="SAM" id="MobiDB-lite"/>
    </source>
</evidence>
<dbReference type="PROSITE" id="PS50811">
    <property type="entry name" value="WRKY"/>
    <property type="match status" value="2"/>
</dbReference>
<sequence>MVLSKEVSPKELQKRQSPDGGTDTTQQTRGSGGEASQQKGIPPSNTPGKPLENTGGRILQLDKEGSVSSLAPRKLSHAPGSDLHSLQSSQEGWSPSITREKVSEDGYRWRKYGQKLVKGNEFIRSYYKCTHPSCQVKKQLECSHDGKLVDIVYIGEHEHPKPQLNLPQAVGCVLSLVEEKPDNLLLTGIEESQAPNPIESTTTSQISTVTSGEDVKRVLSEPNRIRDEVDDYQRSKQRKKGSCNDDSTPVDKPTSEPRLVIKKKYEVDTVNDGYRWRKYGQKLVKGSPNPKLLPNLMNSTRSYYRCSSPRCPVKKHVERAYNDPKSVITSYVGQHDHDMPRSRTVTHNTTGLNTCTTTIQDGESGAKSGESDAISLDMVAYNSSDSNIKSEEKMNSELRNEWKESISGHESESREQQNGKSSATKAKDIVVNANPVSAGRLTEQHDDESRIESKEKSAVRAITQGPKSNPNEQHMLNSDPVQS</sequence>
<feature type="compositionally biased region" description="Low complexity" evidence="7">
    <location>
        <begin position="200"/>
        <end position="211"/>
    </location>
</feature>
<evidence type="ECO:0000259" key="8">
    <source>
        <dbReference type="PROSITE" id="PS50811"/>
    </source>
</evidence>
<evidence type="ECO:0000256" key="6">
    <source>
        <dbReference type="ARBA" id="ARBA00023242"/>
    </source>
</evidence>
<feature type="region of interest" description="Disordered" evidence="7">
    <location>
        <begin position="1"/>
        <end position="96"/>
    </location>
</feature>
<proteinExistence type="predicted"/>
<evidence type="ECO:0000313" key="9">
    <source>
        <dbReference type="EMBL" id="VFU59587.1"/>
    </source>
</evidence>
<accession>A0A6N2NE93</accession>
<dbReference type="PANTHER" id="PTHR31221">
    <property type="entry name" value="WRKY TRANSCRIPTION FACTOR PROTEIN 1-RELATED"/>
    <property type="match status" value="1"/>
</dbReference>
<feature type="compositionally biased region" description="Basic and acidic residues" evidence="7">
    <location>
        <begin position="388"/>
        <end position="417"/>
    </location>
</feature>
<evidence type="ECO:0000256" key="5">
    <source>
        <dbReference type="ARBA" id="ARBA00023163"/>
    </source>
</evidence>
<evidence type="ECO:0000256" key="4">
    <source>
        <dbReference type="ARBA" id="ARBA00023125"/>
    </source>
</evidence>
<feature type="domain" description="WRKY" evidence="8">
    <location>
        <begin position="265"/>
        <end position="340"/>
    </location>
</feature>
<evidence type="ECO:0000256" key="3">
    <source>
        <dbReference type="ARBA" id="ARBA00023015"/>
    </source>
</evidence>
<gene>
    <name evidence="9" type="ORF">SVIM_LOCUS439105</name>
</gene>
<feature type="compositionally biased region" description="Basic and acidic residues" evidence="7">
    <location>
        <begin position="7"/>
        <end position="17"/>
    </location>
</feature>
<keyword evidence="2" id="KW-0677">Repeat</keyword>
<dbReference type="InterPro" id="IPR044810">
    <property type="entry name" value="WRKY_plant"/>
</dbReference>
<dbReference type="GO" id="GO:0003700">
    <property type="term" value="F:DNA-binding transcription factor activity"/>
    <property type="evidence" value="ECO:0007669"/>
    <property type="project" value="InterPro"/>
</dbReference>
<feature type="compositionally biased region" description="Basic and acidic residues" evidence="7">
    <location>
        <begin position="442"/>
        <end position="458"/>
    </location>
</feature>
<feature type="compositionally biased region" description="Basic and acidic residues" evidence="7">
    <location>
        <begin position="213"/>
        <end position="234"/>
    </location>
</feature>
<reference evidence="9" key="1">
    <citation type="submission" date="2019-03" db="EMBL/GenBank/DDBJ databases">
        <authorList>
            <person name="Mank J."/>
            <person name="Almeida P."/>
        </authorList>
    </citation>
    <scope>NUCLEOTIDE SEQUENCE</scope>
    <source>
        <strain evidence="9">78183</strain>
    </source>
</reference>
<feature type="domain" description="WRKY" evidence="8">
    <location>
        <begin position="98"/>
        <end position="162"/>
    </location>
</feature>
<feature type="region of interest" description="Disordered" evidence="7">
    <location>
        <begin position="192"/>
        <end position="256"/>
    </location>
</feature>
<dbReference type="SUPFAM" id="SSF118290">
    <property type="entry name" value="WRKY DNA-binding domain"/>
    <property type="match status" value="2"/>
</dbReference>
<evidence type="ECO:0000256" key="2">
    <source>
        <dbReference type="ARBA" id="ARBA00022737"/>
    </source>
</evidence>
<keyword evidence="3" id="KW-0805">Transcription regulation</keyword>
<comment type="subcellular location">
    <subcellularLocation>
        <location evidence="1">Nucleus</location>
    </subcellularLocation>
</comment>
<evidence type="ECO:0000256" key="1">
    <source>
        <dbReference type="ARBA" id="ARBA00004123"/>
    </source>
</evidence>
<dbReference type="PANTHER" id="PTHR31221:SF125">
    <property type="entry name" value="WRKY TRANSCRIPTION FACTOR 1"/>
    <property type="match status" value="1"/>
</dbReference>
<feature type="compositionally biased region" description="Low complexity" evidence="7">
    <location>
        <begin position="19"/>
        <end position="29"/>
    </location>
</feature>